<evidence type="ECO:0000313" key="2">
    <source>
        <dbReference type="EMBL" id="EDL97952.1"/>
    </source>
</evidence>
<dbReference type="AlphaFoldDB" id="A6JQ35"/>
<feature type="region of interest" description="Disordered" evidence="1">
    <location>
        <begin position="1"/>
        <end position="24"/>
    </location>
</feature>
<protein>
    <submittedName>
        <fullName evidence="2">RCG23200</fullName>
    </submittedName>
</protein>
<gene>
    <name evidence="2" type="ORF">rCG_23200</name>
</gene>
<proteinExistence type="predicted"/>
<sequence>MTPAICYVPQRDSGSRDVGISRLI</sequence>
<accession>A6JQ35</accession>
<organism evidence="2 3">
    <name type="scientific">Rattus norvegicus</name>
    <name type="common">Rat</name>
    <dbReference type="NCBI Taxonomy" id="10116"/>
    <lineage>
        <taxon>Eukaryota</taxon>
        <taxon>Metazoa</taxon>
        <taxon>Chordata</taxon>
        <taxon>Craniata</taxon>
        <taxon>Vertebrata</taxon>
        <taxon>Euteleostomi</taxon>
        <taxon>Mammalia</taxon>
        <taxon>Eutheria</taxon>
        <taxon>Euarchontoglires</taxon>
        <taxon>Glires</taxon>
        <taxon>Rodentia</taxon>
        <taxon>Myomorpha</taxon>
        <taxon>Muroidea</taxon>
        <taxon>Muridae</taxon>
        <taxon>Murinae</taxon>
        <taxon>Rattus</taxon>
    </lineage>
</organism>
<evidence type="ECO:0000256" key="1">
    <source>
        <dbReference type="SAM" id="MobiDB-lite"/>
    </source>
</evidence>
<reference evidence="3" key="1">
    <citation type="submission" date="2005-09" db="EMBL/GenBank/DDBJ databases">
        <authorList>
            <person name="Mural R.J."/>
            <person name="Li P.W."/>
            <person name="Adams M.D."/>
            <person name="Amanatides P.G."/>
            <person name="Baden-Tillson H."/>
            <person name="Barnstead M."/>
            <person name="Chin S.H."/>
            <person name="Dew I."/>
            <person name="Evans C.A."/>
            <person name="Ferriera S."/>
            <person name="Flanigan M."/>
            <person name="Fosler C."/>
            <person name="Glodek A."/>
            <person name="Gu Z."/>
            <person name="Holt R.A."/>
            <person name="Jennings D."/>
            <person name="Kraft C.L."/>
            <person name="Lu F."/>
            <person name="Nguyen T."/>
            <person name="Nusskern D.R."/>
            <person name="Pfannkoch C.M."/>
            <person name="Sitter C."/>
            <person name="Sutton G.G."/>
            <person name="Venter J.C."/>
            <person name="Wang Z."/>
            <person name="Woodage T."/>
            <person name="Zheng X.H."/>
            <person name="Zhong F."/>
        </authorList>
    </citation>
    <scope>NUCLEOTIDE SEQUENCE [LARGE SCALE GENOMIC DNA]</scope>
    <source>
        <strain>BN</strain>
        <strain evidence="3">Sprague-Dawley</strain>
    </source>
</reference>
<dbReference type="Proteomes" id="UP000234681">
    <property type="component" value="Chromosome 14"/>
</dbReference>
<evidence type="ECO:0000313" key="3">
    <source>
        <dbReference type="Proteomes" id="UP000234681"/>
    </source>
</evidence>
<dbReference type="EMBL" id="CH473996">
    <property type="protein sequence ID" value="EDL97952.1"/>
    <property type="molecule type" value="Genomic_DNA"/>
</dbReference>
<name>A6JQ35_RAT</name>